<keyword evidence="1" id="KW-0238">DNA-binding</keyword>
<accession>A0A0F0L8H4</accession>
<dbReference type="InterPro" id="IPR011006">
    <property type="entry name" value="CheY-like_superfamily"/>
</dbReference>
<dbReference type="SUPFAM" id="SSF52172">
    <property type="entry name" value="CheY-like"/>
    <property type="match status" value="1"/>
</dbReference>
<protein>
    <submittedName>
        <fullName evidence="3">Transcriptional regulatory protein DegU</fullName>
    </submittedName>
</protein>
<dbReference type="PROSITE" id="PS00622">
    <property type="entry name" value="HTH_LUXR_1"/>
    <property type="match status" value="1"/>
</dbReference>
<dbReference type="GO" id="GO:0006355">
    <property type="term" value="P:regulation of DNA-templated transcription"/>
    <property type="evidence" value="ECO:0007669"/>
    <property type="project" value="InterPro"/>
</dbReference>
<dbReference type="AlphaFoldDB" id="A0A0F0L8H4"/>
<organism evidence="3 4">
    <name type="scientific">Microbacterium azadirachtae</name>
    <dbReference type="NCBI Taxonomy" id="582680"/>
    <lineage>
        <taxon>Bacteria</taxon>
        <taxon>Bacillati</taxon>
        <taxon>Actinomycetota</taxon>
        <taxon>Actinomycetes</taxon>
        <taxon>Micrococcales</taxon>
        <taxon>Microbacteriaceae</taxon>
        <taxon>Microbacterium</taxon>
    </lineage>
</organism>
<dbReference type="InterPro" id="IPR039420">
    <property type="entry name" value="WalR-like"/>
</dbReference>
<sequence length="227" mass="24603">MINTVSASAFPTAIVVSSDGLMGSALSMILSAESGRPVELVASIESATASCARRAESGETTPVIVFDLAPAEWPTFETCAALITANAQAPVIVVAPVEPFGRIRELFGLGVRGIVGRDAEPDELVRAVREAAEDNVFVSRRVLHRLVDHVICCPGRRAGDVARELEQLAPREREIVQLLTRGMTNREIATDLHLSEATVKAHLGRVMTKWQVRDRLQVVLHALDRIP</sequence>
<feature type="domain" description="HTH luxR-type" evidence="2">
    <location>
        <begin position="161"/>
        <end position="226"/>
    </location>
</feature>
<dbReference type="PROSITE" id="PS50043">
    <property type="entry name" value="HTH_LUXR_2"/>
    <property type="match status" value="1"/>
</dbReference>
<gene>
    <name evidence="3" type="primary">degU_2</name>
    <name evidence="3" type="ORF">RL72_00411</name>
</gene>
<dbReference type="SUPFAM" id="SSF46894">
    <property type="entry name" value="C-terminal effector domain of the bipartite response regulators"/>
    <property type="match status" value="1"/>
</dbReference>
<dbReference type="PANTHER" id="PTHR43214">
    <property type="entry name" value="TWO-COMPONENT RESPONSE REGULATOR"/>
    <property type="match status" value="1"/>
</dbReference>
<proteinExistence type="predicted"/>
<dbReference type="InterPro" id="IPR036388">
    <property type="entry name" value="WH-like_DNA-bd_sf"/>
</dbReference>
<name>A0A0F0L8H4_9MICO</name>
<comment type="caution">
    <text evidence="3">The sequence shown here is derived from an EMBL/GenBank/DDBJ whole genome shotgun (WGS) entry which is preliminary data.</text>
</comment>
<keyword evidence="4" id="KW-1185">Reference proteome</keyword>
<dbReference type="Proteomes" id="UP000033448">
    <property type="component" value="Unassembled WGS sequence"/>
</dbReference>
<dbReference type="Gene3D" id="3.40.50.2300">
    <property type="match status" value="1"/>
</dbReference>
<dbReference type="SMART" id="SM00421">
    <property type="entry name" value="HTH_LUXR"/>
    <property type="match status" value="1"/>
</dbReference>
<evidence type="ECO:0000259" key="2">
    <source>
        <dbReference type="PROSITE" id="PS50043"/>
    </source>
</evidence>
<dbReference type="Gene3D" id="1.10.10.10">
    <property type="entry name" value="Winged helix-like DNA-binding domain superfamily/Winged helix DNA-binding domain"/>
    <property type="match status" value="1"/>
</dbReference>
<dbReference type="InterPro" id="IPR000792">
    <property type="entry name" value="Tscrpt_reg_LuxR_C"/>
</dbReference>
<reference evidence="3 4" key="1">
    <citation type="submission" date="2015-02" db="EMBL/GenBank/DDBJ databases">
        <title>Draft genome sequences of ten Microbacterium spp. with emphasis on heavy metal contaminated environments.</title>
        <authorList>
            <person name="Corretto E."/>
        </authorList>
    </citation>
    <scope>NUCLEOTIDE SEQUENCE [LARGE SCALE GENOMIC DNA]</scope>
    <source>
        <strain evidence="3 4">DSM 23848</strain>
    </source>
</reference>
<dbReference type="PANTHER" id="PTHR43214:SF43">
    <property type="entry name" value="TWO-COMPONENT RESPONSE REGULATOR"/>
    <property type="match status" value="1"/>
</dbReference>
<evidence type="ECO:0000313" key="4">
    <source>
        <dbReference type="Proteomes" id="UP000033448"/>
    </source>
</evidence>
<dbReference type="InterPro" id="IPR016032">
    <property type="entry name" value="Sig_transdc_resp-reg_C-effctor"/>
</dbReference>
<dbReference type="PRINTS" id="PR00038">
    <property type="entry name" value="HTHLUXR"/>
</dbReference>
<dbReference type="Pfam" id="PF00196">
    <property type="entry name" value="GerE"/>
    <property type="match status" value="1"/>
</dbReference>
<dbReference type="CDD" id="cd06170">
    <property type="entry name" value="LuxR_C_like"/>
    <property type="match status" value="1"/>
</dbReference>
<dbReference type="PATRIC" id="fig|582680.7.peg.426"/>
<evidence type="ECO:0000256" key="1">
    <source>
        <dbReference type="ARBA" id="ARBA00023125"/>
    </source>
</evidence>
<dbReference type="EMBL" id="JYIT01000050">
    <property type="protein sequence ID" value="KJL28605.1"/>
    <property type="molecule type" value="Genomic_DNA"/>
</dbReference>
<dbReference type="GO" id="GO:0003677">
    <property type="term" value="F:DNA binding"/>
    <property type="evidence" value="ECO:0007669"/>
    <property type="project" value="UniProtKB-KW"/>
</dbReference>
<evidence type="ECO:0000313" key="3">
    <source>
        <dbReference type="EMBL" id="KJL28605.1"/>
    </source>
</evidence>